<dbReference type="GO" id="GO:0016787">
    <property type="term" value="F:hydrolase activity"/>
    <property type="evidence" value="ECO:0007669"/>
    <property type="project" value="UniProtKB-KW"/>
</dbReference>
<sequence>MHSLVIAALVATTVTPANGVAAVDREITFQSDGVTAHGALHVPAHRHGDRLAAALLLPGSGPTDRNGNQLPGLQPNTLALIADALGQDGIMTFRFDKYGSGPSRTLPPAGTDYSVFIRQADAAYATLRQQPETNPSAMLVVGHSEGGMNAMLVGTSVWPRPAGLALLAPQDGRILDMIAMQVDAQLDAALPPDQATVQKGLIATWVSDYRAGRPVSTTGMLPSIASLFQVLEAQGDFLRADDAIYPPDVARRIPRGTRILVTCGTADANVPCSTLPPLLDALHGEHLVTLDGLDHFFHPAGSPVDNQPLAPALLAALHQWARPWAQH</sequence>
<proteinExistence type="predicted"/>
<evidence type="ECO:0000313" key="3">
    <source>
        <dbReference type="Proteomes" id="UP001589810"/>
    </source>
</evidence>
<keyword evidence="3" id="KW-1185">Reference proteome</keyword>
<dbReference type="Pfam" id="PF12146">
    <property type="entry name" value="Hydrolase_4"/>
    <property type="match status" value="1"/>
</dbReference>
<reference evidence="2 3" key="1">
    <citation type="submission" date="2024-09" db="EMBL/GenBank/DDBJ databases">
        <authorList>
            <person name="Sun Q."/>
            <person name="Mori K."/>
        </authorList>
    </citation>
    <scope>NUCLEOTIDE SEQUENCE [LARGE SCALE GENOMIC DNA]</scope>
    <source>
        <strain evidence="2 3">TBRC 1432</strain>
    </source>
</reference>
<protein>
    <submittedName>
        <fullName evidence="2">Alpha/beta hydrolase</fullName>
    </submittedName>
</protein>
<evidence type="ECO:0000313" key="2">
    <source>
        <dbReference type="EMBL" id="MFC0548973.1"/>
    </source>
</evidence>
<keyword evidence="2" id="KW-0378">Hydrolase</keyword>
<dbReference type="Gene3D" id="3.40.50.1820">
    <property type="entry name" value="alpha/beta hydrolase"/>
    <property type="match status" value="1"/>
</dbReference>
<accession>A0ABV6N8P3</accession>
<organism evidence="2 3">
    <name type="scientific">Kutzneria chonburiensis</name>
    <dbReference type="NCBI Taxonomy" id="1483604"/>
    <lineage>
        <taxon>Bacteria</taxon>
        <taxon>Bacillati</taxon>
        <taxon>Actinomycetota</taxon>
        <taxon>Actinomycetes</taxon>
        <taxon>Pseudonocardiales</taxon>
        <taxon>Pseudonocardiaceae</taxon>
        <taxon>Kutzneria</taxon>
    </lineage>
</organism>
<dbReference type="InterPro" id="IPR029058">
    <property type="entry name" value="AB_hydrolase_fold"/>
</dbReference>
<name>A0ABV6N8P3_9PSEU</name>
<feature type="domain" description="Serine aminopeptidase S33" evidence="1">
    <location>
        <begin position="79"/>
        <end position="170"/>
    </location>
</feature>
<dbReference type="PANTHER" id="PTHR43265">
    <property type="entry name" value="ESTERASE ESTD"/>
    <property type="match status" value="1"/>
</dbReference>
<dbReference type="SUPFAM" id="SSF53474">
    <property type="entry name" value="alpha/beta-Hydrolases"/>
    <property type="match status" value="1"/>
</dbReference>
<dbReference type="RefSeq" id="WP_273940437.1">
    <property type="nucleotide sequence ID" value="NZ_CP097263.1"/>
</dbReference>
<comment type="caution">
    <text evidence="2">The sequence shown here is derived from an EMBL/GenBank/DDBJ whole genome shotgun (WGS) entry which is preliminary data.</text>
</comment>
<dbReference type="InterPro" id="IPR022742">
    <property type="entry name" value="Hydrolase_4"/>
</dbReference>
<dbReference type="EMBL" id="JBHLUD010000020">
    <property type="protein sequence ID" value="MFC0548973.1"/>
    <property type="molecule type" value="Genomic_DNA"/>
</dbReference>
<dbReference type="Proteomes" id="UP001589810">
    <property type="component" value="Unassembled WGS sequence"/>
</dbReference>
<dbReference type="InterPro" id="IPR053145">
    <property type="entry name" value="AB_hydrolase_Est10"/>
</dbReference>
<evidence type="ECO:0000259" key="1">
    <source>
        <dbReference type="Pfam" id="PF12146"/>
    </source>
</evidence>
<gene>
    <name evidence="2" type="ORF">ACFFH7_46210</name>
</gene>
<dbReference type="PANTHER" id="PTHR43265:SF1">
    <property type="entry name" value="ESTERASE ESTD"/>
    <property type="match status" value="1"/>
</dbReference>